<dbReference type="Proteomes" id="UP000033514">
    <property type="component" value="Unassembled WGS sequence"/>
</dbReference>
<evidence type="ECO:0000256" key="2">
    <source>
        <dbReference type="SAM" id="MobiDB-lite"/>
    </source>
</evidence>
<dbReference type="PATRIC" id="fig|361041.3.peg.3835"/>
<sequence>MATDVEKLVVSLEASIRGFERAMNKANGVADQSARKIERRFDGMSKRIETSYLSLNRGIASAFAGAAALRGAQQLIDASTRIENSLKVAGLSGEDLSNVYDKLFASAQRNAAPVESLVTLFGRASIVQKELGVTTQELLGFTDNVAVALRVAGTDAQTASGALLQLSQALGAGTVRAEEFNSIQEGALPVLQAVAAGLEEAGGSVAKLRGLVIDGKLSSEAFFRAFEAGSVVLRDKVASSELTISQGFIRLQNVLIDTAGKFDNATNGSSRLATGLDQLANYIVRIGNVAEENGPAIDRFLNFIGGAADTFSNSVFAGTERELQAIAGAVDAVAAGFDRYGASLSDAELATAQAEQALATFSLNASNGFGELEPVVKDFIQQLLEGKGTAESAAEAIQAIGDAGDFGPLIEQLGGLVDQLFAVRGEAVATAAAVAAAAAGQSSTTNIADQRAEQLGNQPKPVVKPVSISDYAPPVAAGGKGGGGSKKSGADRFGDKLADYQRRIDLMNRETELQRGLNPLVNDYGLAMERLRAQMELENAAKEAGLPLDDQRRQKIEELASGYAQATAEAAKLAEAQDKARQTADDLAAAGKRALDSIIDGFLEGRDAGEILNNTLQELGKSLLKIGLDGILSGLGGGGGGGLFAGLFGTLFGGKKETGGSVQAGKAYLVGEKRPELFVPGRSGTIIPKIPNIAGMSSQQSGSGGGQITVSADFQVVDGNLVPLITQVSGQVAGQQIKRNNKQLPSIMRDANQRYG</sequence>
<evidence type="ECO:0000259" key="3">
    <source>
        <dbReference type="Pfam" id="PF20155"/>
    </source>
</evidence>
<dbReference type="RefSeq" id="WP_046141362.1">
    <property type="nucleotide sequence ID" value="NZ_LAJG01000005.1"/>
</dbReference>
<name>A0A0F5LFQ0_9HYPH</name>
<dbReference type="OrthoDB" id="38641at2"/>
<gene>
    <name evidence="4" type="ORF">VW35_02255</name>
</gene>
<keyword evidence="5" id="KW-1185">Reference proteome</keyword>
<organism evidence="4 5">
    <name type="scientific">Devosia soli</name>
    <dbReference type="NCBI Taxonomy" id="361041"/>
    <lineage>
        <taxon>Bacteria</taxon>
        <taxon>Pseudomonadati</taxon>
        <taxon>Pseudomonadota</taxon>
        <taxon>Alphaproteobacteria</taxon>
        <taxon>Hyphomicrobiales</taxon>
        <taxon>Devosiaceae</taxon>
        <taxon>Devosia</taxon>
    </lineage>
</organism>
<protein>
    <recommendedName>
        <fullName evidence="3">Tape measure protein N-terminal domain-containing protein</fullName>
    </recommendedName>
</protein>
<dbReference type="Pfam" id="PF20155">
    <property type="entry name" value="TMP_3"/>
    <property type="match status" value="1"/>
</dbReference>
<dbReference type="InterPro" id="IPR013491">
    <property type="entry name" value="Tape_meas_N"/>
</dbReference>
<feature type="region of interest" description="Disordered" evidence="2">
    <location>
        <begin position="473"/>
        <end position="492"/>
    </location>
</feature>
<keyword evidence="1" id="KW-0175">Coiled coil</keyword>
<comment type="caution">
    <text evidence="4">The sequence shown here is derived from an EMBL/GenBank/DDBJ whole genome shotgun (WGS) entry which is preliminary data.</text>
</comment>
<evidence type="ECO:0000313" key="5">
    <source>
        <dbReference type="Proteomes" id="UP000033514"/>
    </source>
</evidence>
<accession>A0A0F5LFQ0</accession>
<feature type="domain" description="Tape measure protein N-terminal" evidence="3">
    <location>
        <begin position="71"/>
        <end position="264"/>
    </location>
</feature>
<feature type="coiled-coil region" evidence="1">
    <location>
        <begin position="563"/>
        <end position="593"/>
    </location>
</feature>
<dbReference type="NCBIfam" id="TIGR02675">
    <property type="entry name" value="tape_meas_nterm"/>
    <property type="match status" value="1"/>
</dbReference>
<evidence type="ECO:0000313" key="4">
    <source>
        <dbReference type="EMBL" id="KKB81014.1"/>
    </source>
</evidence>
<dbReference type="EMBL" id="LAJG01000005">
    <property type="protein sequence ID" value="KKB81014.1"/>
    <property type="molecule type" value="Genomic_DNA"/>
</dbReference>
<dbReference type="AlphaFoldDB" id="A0A0F5LFQ0"/>
<proteinExistence type="predicted"/>
<reference evidence="4 5" key="1">
    <citation type="submission" date="2015-03" db="EMBL/GenBank/DDBJ databases">
        <authorList>
            <person name="Hassan Y.I."/>
            <person name="Lepp D."/>
            <person name="Zhou T."/>
        </authorList>
    </citation>
    <scope>NUCLEOTIDE SEQUENCE [LARGE SCALE GENOMIC DNA]</scope>
    <source>
        <strain evidence="4 5">GH2-10</strain>
    </source>
</reference>
<dbReference type="STRING" id="361041.VW35_02255"/>
<evidence type="ECO:0000256" key="1">
    <source>
        <dbReference type="SAM" id="Coils"/>
    </source>
</evidence>